<dbReference type="HOGENOM" id="CLU_3260806_0_0_1"/>
<gene>
    <name evidence="1" type="ORF">SS1G_01521</name>
</gene>
<dbReference type="InParanoid" id="A7E893"/>
<dbReference type="Proteomes" id="UP000001312">
    <property type="component" value="Unassembled WGS sequence"/>
</dbReference>
<sequence>MTGTNDDDEICLINAGDIMVKFFAFGCFKHWEEMTARSGGYV</sequence>
<name>A7E893_SCLS1</name>
<organism evidence="1 2">
    <name type="scientific">Sclerotinia sclerotiorum (strain ATCC 18683 / 1980 / Ss-1)</name>
    <name type="common">White mold</name>
    <name type="synonym">Whetzelinia sclerotiorum</name>
    <dbReference type="NCBI Taxonomy" id="665079"/>
    <lineage>
        <taxon>Eukaryota</taxon>
        <taxon>Fungi</taxon>
        <taxon>Dikarya</taxon>
        <taxon>Ascomycota</taxon>
        <taxon>Pezizomycotina</taxon>
        <taxon>Leotiomycetes</taxon>
        <taxon>Helotiales</taxon>
        <taxon>Sclerotiniaceae</taxon>
        <taxon>Sclerotinia</taxon>
    </lineage>
</organism>
<evidence type="ECO:0000313" key="2">
    <source>
        <dbReference type="Proteomes" id="UP000001312"/>
    </source>
</evidence>
<dbReference type="KEGG" id="ssl:SS1G_01521"/>
<dbReference type="AlphaFoldDB" id="A7E893"/>
<keyword evidence="2" id="KW-1185">Reference proteome</keyword>
<proteinExistence type="predicted"/>
<reference evidence="2" key="1">
    <citation type="journal article" date="2011" name="PLoS Genet.">
        <title>Genomic analysis of the necrotrophic fungal pathogens Sclerotinia sclerotiorum and Botrytis cinerea.</title>
        <authorList>
            <person name="Amselem J."/>
            <person name="Cuomo C.A."/>
            <person name="van Kan J.A."/>
            <person name="Viaud M."/>
            <person name="Benito E.P."/>
            <person name="Couloux A."/>
            <person name="Coutinho P.M."/>
            <person name="de Vries R.P."/>
            <person name="Dyer P.S."/>
            <person name="Fillinger S."/>
            <person name="Fournier E."/>
            <person name="Gout L."/>
            <person name="Hahn M."/>
            <person name="Kohn L."/>
            <person name="Lapalu N."/>
            <person name="Plummer K.M."/>
            <person name="Pradier J.M."/>
            <person name="Quevillon E."/>
            <person name="Sharon A."/>
            <person name="Simon A."/>
            <person name="ten Have A."/>
            <person name="Tudzynski B."/>
            <person name="Tudzynski P."/>
            <person name="Wincker P."/>
            <person name="Andrew M."/>
            <person name="Anthouard V."/>
            <person name="Beever R.E."/>
            <person name="Beffa R."/>
            <person name="Benoit I."/>
            <person name="Bouzid O."/>
            <person name="Brault B."/>
            <person name="Chen Z."/>
            <person name="Choquer M."/>
            <person name="Collemare J."/>
            <person name="Cotton P."/>
            <person name="Danchin E.G."/>
            <person name="Da Silva C."/>
            <person name="Gautier A."/>
            <person name="Giraud C."/>
            <person name="Giraud T."/>
            <person name="Gonzalez C."/>
            <person name="Grossetete S."/>
            <person name="Guldener U."/>
            <person name="Henrissat B."/>
            <person name="Howlett B.J."/>
            <person name="Kodira C."/>
            <person name="Kretschmer M."/>
            <person name="Lappartient A."/>
            <person name="Leroch M."/>
            <person name="Levis C."/>
            <person name="Mauceli E."/>
            <person name="Neuveglise C."/>
            <person name="Oeser B."/>
            <person name="Pearson M."/>
            <person name="Poulain J."/>
            <person name="Poussereau N."/>
            <person name="Quesneville H."/>
            <person name="Rascle C."/>
            <person name="Schumacher J."/>
            <person name="Segurens B."/>
            <person name="Sexton A."/>
            <person name="Silva E."/>
            <person name="Sirven C."/>
            <person name="Soanes D.M."/>
            <person name="Talbot N.J."/>
            <person name="Templeton M."/>
            <person name="Yandava C."/>
            <person name="Yarden O."/>
            <person name="Zeng Q."/>
            <person name="Rollins J.A."/>
            <person name="Lebrun M.H."/>
            <person name="Dickman M."/>
        </authorList>
    </citation>
    <scope>NUCLEOTIDE SEQUENCE [LARGE SCALE GENOMIC DNA]</scope>
    <source>
        <strain evidence="2">ATCC 18683 / 1980 / Ss-1</strain>
    </source>
</reference>
<evidence type="ECO:0000313" key="1">
    <source>
        <dbReference type="EMBL" id="EDN96595.1"/>
    </source>
</evidence>
<accession>A7E893</accession>
<dbReference type="EMBL" id="CH476622">
    <property type="protein sequence ID" value="EDN96595.1"/>
    <property type="molecule type" value="Genomic_DNA"/>
</dbReference>
<dbReference type="RefSeq" id="XP_001597327.1">
    <property type="nucleotide sequence ID" value="XM_001597277.1"/>
</dbReference>
<dbReference type="GeneID" id="5493984"/>
<protein>
    <submittedName>
        <fullName evidence="1">Uncharacterized protein</fullName>
    </submittedName>
</protein>